<keyword evidence="7 14" id="KW-0547">Nucleotide-binding</keyword>
<evidence type="ECO:0000256" key="4">
    <source>
        <dbReference type="ARBA" id="ARBA00022527"/>
    </source>
</evidence>
<feature type="domain" description="Protein kinase" evidence="17">
    <location>
        <begin position="22"/>
        <end position="306"/>
    </location>
</feature>
<dbReference type="Gene3D" id="3.30.200.20">
    <property type="entry name" value="Phosphorylase Kinase, domain 1"/>
    <property type="match status" value="1"/>
</dbReference>
<evidence type="ECO:0000259" key="17">
    <source>
        <dbReference type="PROSITE" id="PS50011"/>
    </source>
</evidence>
<feature type="transmembrane region" description="Helical" evidence="16">
    <location>
        <begin position="470"/>
        <end position="490"/>
    </location>
</feature>
<evidence type="ECO:0000256" key="11">
    <source>
        <dbReference type="ARBA" id="ARBA00023136"/>
    </source>
</evidence>
<evidence type="ECO:0000256" key="7">
    <source>
        <dbReference type="ARBA" id="ARBA00022741"/>
    </source>
</evidence>
<comment type="catalytic activity">
    <reaction evidence="13">
        <text>L-seryl-[protein] + ATP = O-phospho-L-seryl-[protein] + ADP + H(+)</text>
        <dbReference type="Rhea" id="RHEA:17989"/>
        <dbReference type="Rhea" id="RHEA-COMP:9863"/>
        <dbReference type="Rhea" id="RHEA-COMP:11604"/>
        <dbReference type="ChEBI" id="CHEBI:15378"/>
        <dbReference type="ChEBI" id="CHEBI:29999"/>
        <dbReference type="ChEBI" id="CHEBI:30616"/>
        <dbReference type="ChEBI" id="CHEBI:83421"/>
        <dbReference type="ChEBI" id="CHEBI:456216"/>
        <dbReference type="EC" id="2.7.11.22"/>
    </reaction>
</comment>
<dbReference type="PROSITE" id="PS50011">
    <property type="entry name" value="PROTEIN_KINASE_DOM"/>
    <property type="match status" value="1"/>
</dbReference>
<dbReference type="InterPro" id="IPR011009">
    <property type="entry name" value="Kinase-like_dom_sf"/>
</dbReference>
<proteinExistence type="inferred from homology"/>
<evidence type="ECO:0000256" key="16">
    <source>
        <dbReference type="SAM" id="Phobius"/>
    </source>
</evidence>
<dbReference type="Pfam" id="PF00069">
    <property type="entry name" value="Pkinase"/>
    <property type="match status" value="1"/>
</dbReference>
<dbReference type="GO" id="GO:0005524">
    <property type="term" value="F:ATP binding"/>
    <property type="evidence" value="ECO:0007669"/>
    <property type="project" value="UniProtKB-UniRule"/>
</dbReference>
<evidence type="ECO:0000313" key="18">
    <source>
        <dbReference type="EMBL" id="RMZ53747.1"/>
    </source>
</evidence>
<feature type="transmembrane region" description="Helical" evidence="16">
    <location>
        <begin position="415"/>
        <end position="433"/>
    </location>
</feature>
<dbReference type="GO" id="GO:0007346">
    <property type="term" value="P:regulation of mitotic cell cycle"/>
    <property type="evidence" value="ECO:0007669"/>
    <property type="project" value="TreeGrafter"/>
</dbReference>
<dbReference type="InterPro" id="IPR000719">
    <property type="entry name" value="Prot_kinase_dom"/>
</dbReference>
<dbReference type="InterPro" id="IPR017441">
    <property type="entry name" value="Protein_kinase_ATP_BS"/>
</dbReference>
<dbReference type="PANTHER" id="PTHR24056">
    <property type="entry name" value="CELL DIVISION PROTEIN KINASE"/>
    <property type="match status" value="1"/>
</dbReference>
<comment type="catalytic activity">
    <reaction evidence="12">
        <text>L-threonyl-[protein] + ATP = O-phospho-L-threonyl-[protein] + ADP + H(+)</text>
        <dbReference type="Rhea" id="RHEA:46608"/>
        <dbReference type="Rhea" id="RHEA-COMP:11060"/>
        <dbReference type="Rhea" id="RHEA-COMP:11605"/>
        <dbReference type="ChEBI" id="CHEBI:15378"/>
        <dbReference type="ChEBI" id="CHEBI:30013"/>
        <dbReference type="ChEBI" id="CHEBI:30616"/>
        <dbReference type="ChEBI" id="CHEBI:61977"/>
        <dbReference type="ChEBI" id="CHEBI:456216"/>
        <dbReference type="EC" id="2.7.11.22"/>
    </reaction>
</comment>
<evidence type="ECO:0000313" key="19">
    <source>
        <dbReference type="Proteomes" id="UP000279271"/>
    </source>
</evidence>
<name>A0A3M7KTS0_AUXPR</name>
<gene>
    <name evidence="18" type="ORF">APUTEX25_003886</name>
</gene>
<dbReference type="GO" id="GO:0004693">
    <property type="term" value="F:cyclin-dependent protein serine/threonine kinase activity"/>
    <property type="evidence" value="ECO:0007669"/>
    <property type="project" value="UniProtKB-EC"/>
</dbReference>
<dbReference type="GO" id="GO:0005634">
    <property type="term" value="C:nucleus"/>
    <property type="evidence" value="ECO:0007669"/>
    <property type="project" value="TreeGrafter"/>
</dbReference>
<dbReference type="FunFam" id="1.10.510.10:FF:000624">
    <property type="entry name" value="Mitogen-activated protein kinase"/>
    <property type="match status" value="1"/>
</dbReference>
<evidence type="ECO:0000256" key="6">
    <source>
        <dbReference type="ARBA" id="ARBA00022692"/>
    </source>
</evidence>
<comment type="subcellular location">
    <subcellularLocation>
        <location evidence="1">Membrane</location>
        <topology evidence="1">Multi-pass membrane protein</topology>
    </subcellularLocation>
</comment>
<evidence type="ECO:0000256" key="12">
    <source>
        <dbReference type="ARBA" id="ARBA00047811"/>
    </source>
</evidence>
<evidence type="ECO:0000256" key="3">
    <source>
        <dbReference type="ARBA" id="ARBA00012425"/>
    </source>
</evidence>
<dbReference type="PANTHER" id="PTHR24056:SF107">
    <property type="entry name" value="CYCLIN-DEPENDENT KINASE 11A-RELATED"/>
    <property type="match status" value="1"/>
</dbReference>
<feature type="region of interest" description="Disordered" evidence="15">
    <location>
        <begin position="535"/>
        <end position="560"/>
    </location>
</feature>
<evidence type="ECO:0000256" key="10">
    <source>
        <dbReference type="ARBA" id="ARBA00022989"/>
    </source>
</evidence>
<evidence type="ECO:0000256" key="9">
    <source>
        <dbReference type="ARBA" id="ARBA00022840"/>
    </source>
</evidence>
<feature type="binding site" evidence="14">
    <location>
        <position position="51"/>
    </location>
    <ligand>
        <name>ATP</name>
        <dbReference type="ChEBI" id="CHEBI:30616"/>
    </ligand>
</feature>
<dbReference type="Proteomes" id="UP000279271">
    <property type="component" value="Unassembled WGS sequence"/>
</dbReference>
<keyword evidence="4" id="KW-0723">Serine/threonine-protein kinase</keyword>
<keyword evidence="11 16" id="KW-0472">Membrane</keyword>
<evidence type="ECO:0000256" key="1">
    <source>
        <dbReference type="ARBA" id="ARBA00004141"/>
    </source>
</evidence>
<dbReference type="AlphaFoldDB" id="A0A3M7KTS0"/>
<dbReference type="InterPro" id="IPR050108">
    <property type="entry name" value="CDK"/>
</dbReference>
<evidence type="ECO:0000256" key="8">
    <source>
        <dbReference type="ARBA" id="ARBA00022777"/>
    </source>
</evidence>
<dbReference type="EC" id="2.7.11.22" evidence="3"/>
<comment type="caution">
    <text evidence="18">The sequence shown here is derived from an EMBL/GenBank/DDBJ whole genome shotgun (WGS) entry which is preliminary data.</text>
</comment>
<evidence type="ECO:0000256" key="14">
    <source>
        <dbReference type="PROSITE-ProRule" id="PRU10141"/>
    </source>
</evidence>
<feature type="transmembrane region" description="Helical" evidence="16">
    <location>
        <begin position="362"/>
        <end position="383"/>
    </location>
</feature>
<dbReference type="FunFam" id="3.30.200.20:FF:000124">
    <property type="entry name" value="Cyclin-dependent kinase 4"/>
    <property type="match status" value="1"/>
</dbReference>
<keyword evidence="10 16" id="KW-1133">Transmembrane helix</keyword>
<evidence type="ECO:0000256" key="2">
    <source>
        <dbReference type="ARBA" id="ARBA00006485"/>
    </source>
</evidence>
<dbReference type="SUPFAM" id="SSF56112">
    <property type="entry name" value="Protein kinase-like (PK-like)"/>
    <property type="match status" value="1"/>
</dbReference>
<protein>
    <recommendedName>
        <fullName evidence="3">cyclin-dependent kinase</fullName>
        <ecNumber evidence="3">2.7.11.22</ecNumber>
    </recommendedName>
</protein>
<dbReference type="Gene3D" id="1.10.510.10">
    <property type="entry name" value="Transferase(Phosphotransferase) domain 1"/>
    <property type="match status" value="1"/>
</dbReference>
<evidence type="ECO:0000256" key="13">
    <source>
        <dbReference type="ARBA" id="ARBA00048367"/>
    </source>
</evidence>
<dbReference type="InterPro" id="IPR006634">
    <property type="entry name" value="TLC-dom"/>
</dbReference>
<organism evidence="18 19">
    <name type="scientific">Auxenochlorella protothecoides</name>
    <name type="common">Green microalga</name>
    <name type="synonym">Chlorella protothecoides</name>
    <dbReference type="NCBI Taxonomy" id="3075"/>
    <lineage>
        <taxon>Eukaryota</taxon>
        <taxon>Viridiplantae</taxon>
        <taxon>Chlorophyta</taxon>
        <taxon>core chlorophytes</taxon>
        <taxon>Trebouxiophyceae</taxon>
        <taxon>Chlorellales</taxon>
        <taxon>Chlorellaceae</taxon>
        <taxon>Auxenochlorella</taxon>
    </lineage>
</organism>
<dbReference type="EMBL" id="QOKY01000195">
    <property type="protein sequence ID" value="RMZ53747.1"/>
    <property type="molecule type" value="Genomic_DNA"/>
</dbReference>
<dbReference type="Pfam" id="PF03798">
    <property type="entry name" value="TRAM_LAG1_CLN8"/>
    <property type="match status" value="1"/>
</dbReference>
<reference evidence="19" key="1">
    <citation type="journal article" date="2018" name="Algal Res.">
        <title>Characterization of plant carbon substrate utilization by Auxenochlorella protothecoides.</title>
        <authorList>
            <person name="Vogler B.W."/>
            <person name="Starkenburg S.R."/>
            <person name="Sudasinghe N."/>
            <person name="Schambach J.Y."/>
            <person name="Rollin J.A."/>
            <person name="Pattathil S."/>
            <person name="Barry A.N."/>
        </authorList>
    </citation>
    <scope>NUCLEOTIDE SEQUENCE [LARGE SCALE GENOMIC DNA]</scope>
    <source>
        <strain evidence="19">UTEX 25</strain>
    </source>
</reference>
<accession>A0A3M7KTS0</accession>
<keyword evidence="8" id="KW-0418">Kinase</keyword>
<keyword evidence="6 16" id="KW-0812">Transmembrane</keyword>
<comment type="similarity">
    <text evidence="2">Belongs to the protein kinase superfamily. CMGC Ser/Thr protein kinase family. CDC2/CDKX subfamily.</text>
</comment>
<dbReference type="SMART" id="SM00220">
    <property type="entry name" value="S_TKc"/>
    <property type="match status" value="1"/>
</dbReference>
<evidence type="ECO:0000256" key="5">
    <source>
        <dbReference type="ARBA" id="ARBA00022679"/>
    </source>
</evidence>
<keyword evidence="9 14" id="KW-0067">ATP-binding</keyword>
<evidence type="ECO:0000256" key="15">
    <source>
        <dbReference type="SAM" id="MobiDB-lite"/>
    </source>
</evidence>
<dbReference type="GO" id="GO:0016020">
    <property type="term" value="C:membrane"/>
    <property type="evidence" value="ECO:0007669"/>
    <property type="project" value="UniProtKB-SubCell"/>
</dbReference>
<keyword evidence="5" id="KW-0808">Transferase</keyword>
<feature type="transmembrane region" description="Helical" evidence="16">
    <location>
        <begin position="502"/>
        <end position="529"/>
    </location>
</feature>
<feature type="transmembrane region" description="Helical" evidence="16">
    <location>
        <begin position="390"/>
        <end position="409"/>
    </location>
</feature>
<sequence length="595" mass="66907">MAEGEGAVVGTALPVIQDVYDYEKLKRIGEGTFGIVYKARDRRTGKIVALKRLRLDRERDGMPVTSVRELRSLQETSHPNIVALLGVVTGASLDSVFLVFEYCPHDLAHIVDRLAVPLVLSEIKCLLHQLLSALAYLHARWTMHRDLKPSNLLLDEHGQLKVCDFGLVRRWAPRPEPLTPGVTTLWYRSPEVLLGARQYDGAVDLWAAGCIFAELLRNAPLFPARTELAMLAAMGGVLGSPNTRIWPSVGRLPGWTTLQLPDQPHNHLKQRFPELSVSGIDLLNKLLTYDPSQRISARAALRHPFFSEHPLPKAQEFMPTFPSGSTTRKPDWGLRLVTLVLCMPGSLYSVGWSEEGRAQTLAWRRVNLVLLPIIGSLTVAGLLGYVDTTIVSAIFSVYVAVDLLWVAAIPEAVPSLPSIILVHHVVTLVLLLFPLRYPQFGRYTCWDGLCELNTLFLIARRQWRSLRTPFSVAYWITFFPMRIFLYPYMLVLFYRELQAPQFAWWEMALCCGAQVILIAFNVTLLWLSLASWRKPRHPRGVQPTTRVSRPPKDSLKIEGQSQMPKTRTRRIANAYSTASASAAVRLRTSTKACLP</sequence>
<dbReference type="PROSITE" id="PS00107">
    <property type="entry name" value="PROTEIN_KINASE_ATP"/>
    <property type="match status" value="1"/>
</dbReference>